<feature type="transmembrane region" description="Helical" evidence="1">
    <location>
        <begin position="12"/>
        <end position="36"/>
    </location>
</feature>
<organism evidence="2 3">
    <name type="scientific">Tepidimonas taiwanensis</name>
    <dbReference type="NCBI Taxonomy" id="307486"/>
    <lineage>
        <taxon>Bacteria</taxon>
        <taxon>Pseudomonadati</taxon>
        <taxon>Pseudomonadota</taxon>
        <taxon>Betaproteobacteria</taxon>
        <taxon>Burkholderiales</taxon>
        <taxon>Tepidimonas</taxon>
    </lineage>
</organism>
<keyword evidence="1" id="KW-0812">Transmembrane</keyword>
<dbReference type="OrthoDB" id="9157035at2"/>
<comment type="caution">
    <text evidence="2">The sequence shown here is derived from an EMBL/GenBank/DDBJ whole genome shotgun (WGS) entry which is preliminary data.</text>
</comment>
<evidence type="ECO:0000256" key="1">
    <source>
        <dbReference type="SAM" id="Phobius"/>
    </source>
</evidence>
<feature type="transmembrane region" description="Helical" evidence="1">
    <location>
        <begin position="42"/>
        <end position="64"/>
    </location>
</feature>
<dbReference type="RefSeq" id="WP_043701903.1">
    <property type="nucleotide sequence ID" value="NZ_CP083911.1"/>
</dbReference>
<sequence>MRQHDATSPEASRLWALFGAGVLALNFPLLAVWAFWGERLGGPAGFVVALFLVWGALIGALAWCMERAPD</sequence>
<dbReference type="Proteomes" id="UP000317763">
    <property type="component" value="Unassembled WGS sequence"/>
</dbReference>
<gene>
    <name evidence="2" type="ORF">Ttaiw_00408</name>
</gene>
<keyword evidence="1" id="KW-0472">Membrane</keyword>
<name>A0A554XDB7_9BURK</name>
<evidence type="ECO:0000313" key="2">
    <source>
        <dbReference type="EMBL" id="TSE33835.1"/>
    </source>
</evidence>
<protein>
    <submittedName>
        <fullName evidence="2">Uncharacterized protein</fullName>
    </submittedName>
</protein>
<evidence type="ECO:0000313" key="3">
    <source>
        <dbReference type="Proteomes" id="UP000317763"/>
    </source>
</evidence>
<accession>A0A554XDB7</accession>
<keyword evidence="3" id="KW-1185">Reference proteome</keyword>
<dbReference type="STRING" id="307486.GCA_000807215_02186"/>
<dbReference type="EMBL" id="VJOM01000002">
    <property type="protein sequence ID" value="TSE33835.1"/>
    <property type="molecule type" value="Genomic_DNA"/>
</dbReference>
<dbReference type="AlphaFoldDB" id="A0A554XDB7"/>
<proteinExistence type="predicted"/>
<reference evidence="2 3" key="1">
    <citation type="submission" date="2019-07" db="EMBL/GenBank/DDBJ databases">
        <title>Tepidimonas taiwanensis I1-1 draft genome.</title>
        <authorList>
            <person name="Da Costa M.S."/>
            <person name="Froufe H.J.C."/>
            <person name="Egas C."/>
            <person name="Albuquerque L."/>
        </authorList>
    </citation>
    <scope>NUCLEOTIDE SEQUENCE [LARGE SCALE GENOMIC DNA]</scope>
    <source>
        <strain evidence="2 3">I1-1</strain>
    </source>
</reference>
<keyword evidence="1" id="KW-1133">Transmembrane helix</keyword>